<feature type="region of interest" description="Disordered" evidence="1">
    <location>
        <begin position="363"/>
        <end position="382"/>
    </location>
</feature>
<dbReference type="VEuPathDB" id="CryptoDB:Vbra_17821"/>
<feature type="region of interest" description="Disordered" evidence="1">
    <location>
        <begin position="317"/>
        <end position="353"/>
    </location>
</feature>
<feature type="transmembrane region" description="Helical" evidence="2">
    <location>
        <begin position="239"/>
        <end position="259"/>
    </location>
</feature>
<feature type="transmembrane region" description="Helical" evidence="2">
    <location>
        <begin position="50"/>
        <end position="70"/>
    </location>
</feature>
<sequence>MEGSPSADARAAPAVPAKSHARNHEISTNKTEVLYGMDSESGHRLSRLQVVWYGVWIVLPMAALSTVFVWLPTHDFWWLVCVKLPLLGIVFGLTTLVTLRYVPPERRASYLLWIIGVVLPAVVLPVVVPFTARTDGMKLLGMCILLFLLGNVLGALQGLIPLPPVPVGQIAPRSLCVTVPYMQLAYSLMFAWTFGMVQGIRFAIPSLCVVYPVGIGMIKALEGKLEARVQGDTDKLGTIMSFQSIIFASVPYRFVFFMVESWLEIILILLVKVVYKLIVFPLLILSLQQVMDKVLESKLAQKAVPLGVQEVLRRASRSTGVTSDEGHRDSHEDAATSERRTTTSSDGGEADGEVAIDVNSGTASVSEAQNGGQDSVSRDEASKAAAETKKPGFFARVFAWLWQRMSLKLEESMGLPLKCVAMKFVLQQSNDMLAIIAIAAIGIGLRFQPNNFVYEMPADYFNRIVVAAAIELFLEILLSIGIPWWIRRQTKSRGDTEDKFNPGEVVLAEWSKEFCTAISLSLATVTAFLFLQLVELDVEPAPTE</sequence>
<feature type="transmembrane region" description="Helical" evidence="2">
    <location>
        <begin position="200"/>
        <end position="218"/>
    </location>
</feature>
<protein>
    <submittedName>
        <fullName evidence="3">Uncharacterized protein</fullName>
    </submittedName>
</protein>
<feature type="transmembrane region" description="Helical" evidence="2">
    <location>
        <begin position="460"/>
        <end position="486"/>
    </location>
</feature>
<feature type="compositionally biased region" description="Polar residues" evidence="1">
    <location>
        <begin position="363"/>
        <end position="375"/>
    </location>
</feature>
<keyword evidence="4" id="KW-1185">Reference proteome</keyword>
<evidence type="ECO:0000256" key="1">
    <source>
        <dbReference type="SAM" id="MobiDB-lite"/>
    </source>
</evidence>
<keyword evidence="2" id="KW-1133">Transmembrane helix</keyword>
<feature type="region of interest" description="Disordered" evidence="1">
    <location>
        <begin position="1"/>
        <end position="23"/>
    </location>
</feature>
<organism evidence="3 4">
    <name type="scientific">Vitrella brassicaformis (strain CCMP3155)</name>
    <dbReference type="NCBI Taxonomy" id="1169540"/>
    <lineage>
        <taxon>Eukaryota</taxon>
        <taxon>Sar</taxon>
        <taxon>Alveolata</taxon>
        <taxon>Colpodellida</taxon>
        <taxon>Vitrellaceae</taxon>
        <taxon>Vitrella</taxon>
    </lineage>
</organism>
<evidence type="ECO:0000313" key="4">
    <source>
        <dbReference type="Proteomes" id="UP000041254"/>
    </source>
</evidence>
<proteinExistence type="predicted"/>
<keyword evidence="2" id="KW-0812">Transmembrane</keyword>
<feature type="transmembrane region" description="Helical" evidence="2">
    <location>
        <begin position="265"/>
        <end position="285"/>
    </location>
</feature>
<dbReference type="Proteomes" id="UP000041254">
    <property type="component" value="Unassembled WGS sequence"/>
</dbReference>
<reference evidence="3 4" key="1">
    <citation type="submission" date="2014-11" db="EMBL/GenBank/DDBJ databases">
        <authorList>
            <person name="Zhu J."/>
            <person name="Qi W."/>
            <person name="Song R."/>
        </authorList>
    </citation>
    <scope>NUCLEOTIDE SEQUENCE [LARGE SCALE GENOMIC DNA]</scope>
</reference>
<feature type="compositionally biased region" description="Low complexity" evidence="1">
    <location>
        <begin position="1"/>
        <end position="18"/>
    </location>
</feature>
<dbReference type="EMBL" id="CDMY01000677">
    <property type="protein sequence ID" value="CEM29434.1"/>
    <property type="molecule type" value="Genomic_DNA"/>
</dbReference>
<keyword evidence="2" id="KW-0472">Membrane</keyword>
<name>A0A0G4GI39_VITBC</name>
<feature type="transmembrane region" description="Helical" evidence="2">
    <location>
        <begin position="139"/>
        <end position="162"/>
    </location>
</feature>
<feature type="compositionally biased region" description="Basic and acidic residues" evidence="1">
    <location>
        <begin position="324"/>
        <end position="341"/>
    </location>
</feature>
<feature type="transmembrane region" description="Helical" evidence="2">
    <location>
        <begin position="432"/>
        <end position="448"/>
    </location>
</feature>
<feature type="transmembrane region" description="Helical" evidence="2">
    <location>
        <begin position="110"/>
        <end position="127"/>
    </location>
</feature>
<feature type="transmembrane region" description="Helical" evidence="2">
    <location>
        <begin position="76"/>
        <end position="98"/>
    </location>
</feature>
<gene>
    <name evidence="3" type="ORF">Vbra_17821</name>
</gene>
<accession>A0A0G4GI39</accession>
<dbReference type="InParanoid" id="A0A0G4GI39"/>
<evidence type="ECO:0000256" key="2">
    <source>
        <dbReference type="SAM" id="Phobius"/>
    </source>
</evidence>
<dbReference type="AlphaFoldDB" id="A0A0G4GI39"/>
<evidence type="ECO:0000313" key="3">
    <source>
        <dbReference type="EMBL" id="CEM29434.1"/>
    </source>
</evidence>